<keyword evidence="2" id="KW-1185">Reference proteome</keyword>
<name>A0A4U8UUK1_STECR</name>
<evidence type="ECO:0000313" key="1">
    <source>
        <dbReference type="EMBL" id="TMS36604.1"/>
    </source>
</evidence>
<accession>A0A4U8UUK1</accession>
<evidence type="ECO:0000313" key="2">
    <source>
        <dbReference type="Proteomes" id="UP000298663"/>
    </source>
</evidence>
<dbReference type="AlphaFoldDB" id="A0A4U8UUK1"/>
<proteinExistence type="predicted"/>
<organism evidence="1 2">
    <name type="scientific">Steinernema carpocapsae</name>
    <name type="common">Entomopathogenic nematode</name>
    <dbReference type="NCBI Taxonomy" id="34508"/>
    <lineage>
        <taxon>Eukaryota</taxon>
        <taxon>Metazoa</taxon>
        <taxon>Ecdysozoa</taxon>
        <taxon>Nematoda</taxon>
        <taxon>Chromadorea</taxon>
        <taxon>Rhabditida</taxon>
        <taxon>Tylenchina</taxon>
        <taxon>Panagrolaimomorpha</taxon>
        <taxon>Strongyloidoidea</taxon>
        <taxon>Steinernematidae</taxon>
        <taxon>Steinernema</taxon>
    </lineage>
</organism>
<reference evidence="1 2" key="1">
    <citation type="journal article" date="2015" name="Genome Biol.">
        <title>Comparative genomics of Steinernema reveals deeply conserved gene regulatory networks.</title>
        <authorList>
            <person name="Dillman A.R."/>
            <person name="Macchietto M."/>
            <person name="Porter C.F."/>
            <person name="Rogers A."/>
            <person name="Williams B."/>
            <person name="Antoshechkin I."/>
            <person name="Lee M.M."/>
            <person name="Goodwin Z."/>
            <person name="Lu X."/>
            <person name="Lewis E.E."/>
            <person name="Goodrich-Blair H."/>
            <person name="Stock S.P."/>
            <person name="Adams B.J."/>
            <person name="Sternberg P.W."/>
            <person name="Mortazavi A."/>
        </authorList>
    </citation>
    <scope>NUCLEOTIDE SEQUENCE [LARGE SCALE GENOMIC DNA]</scope>
    <source>
        <strain evidence="1 2">ALL</strain>
    </source>
</reference>
<sequence length="98" mass="11372">MMKTARRGRSVPADGLAENKYSRSIHQADKLAFCEILDSRYLQTIALNRNAWCYILIFYPAVHETSAVEFKAKSESERLSSRLKVRDFLIKHKISAYF</sequence>
<reference evidence="1 2" key="2">
    <citation type="journal article" date="2019" name="G3 (Bethesda)">
        <title>Hybrid Assembly of the Genome of the Entomopathogenic Nematode Steinernema carpocapsae Identifies the X-Chromosome.</title>
        <authorList>
            <person name="Serra L."/>
            <person name="Macchietto M."/>
            <person name="Macias-Munoz A."/>
            <person name="McGill C.J."/>
            <person name="Rodriguez I.M."/>
            <person name="Rodriguez B."/>
            <person name="Murad R."/>
            <person name="Mortazavi A."/>
        </authorList>
    </citation>
    <scope>NUCLEOTIDE SEQUENCE [LARGE SCALE GENOMIC DNA]</scope>
    <source>
        <strain evidence="1 2">ALL</strain>
    </source>
</reference>
<dbReference type="Proteomes" id="UP000298663">
    <property type="component" value="Unassembled WGS sequence"/>
</dbReference>
<gene>
    <name evidence="1" type="ORF">L596_003733</name>
</gene>
<dbReference type="EMBL" id="AZBU02000001">
    <property type="protein sequence ID" value="TMS36604.1"/>
    <property type="molecule type" value="Genomic_DNA"/>
</dbReference>
<comment type="caution">
    <text evidence="1">The sequence shown here is derived from an EMBL/GenBank/DDBJ whole genome shotgun (WGS) entry which is preliminary data.</text>
</comment>
<protein>
    <submittedName>
        <fullName evidence="1">Uncharacterized protein</fullName>
    </submittedName>
</protein>